<gene>
    <name evidence="2" type="ORF">DQK91_02290</name>
    <name evidence="1" type="ORF">E8L03_07620</name>
</gene>
<dbReference type="Proteomes" id="UP000434052">
    <property type="component" value="Unassembled WGS sequence"/>
</dbReference>
<accession>A0A6P1ZLF1</accession>
<organism evidence="2 3">
    <name type="scientific">Oceanidesulfovibrio marinus</name>
    <dbReference type="NCBI Taxonomy" id="370038"/>
    <lineage>
        <taxon>Bacteria</taxon>
        <taxon>Pseudomonadati</taxon>
        <taxon>Thermodesulfobacteriota</taxon>
        <taxon>Desulfovibrionia</taxon>
        <taxon>Desulfovibrionales</taxon>
        <taxon>Desulfovibrionaceae</taxon>
        <taxon>Oceanidesulfovibrio</taxon>
    </lineage>
</organism>
<reference evidence="1 4" key="2">
    <citation type="submission" date="2019-04" db="EMBL/GenBank/DDBJ databases">
        <title>Isolation and culture of sulfate reducing bacteria from the cold seep of the South China Sea.</title>
        <authorList>
            <person name="Sun C."/>
            <person name="Liu R."/>
        </authorList>
    </citation>
    <scope>NUCLEOTIDE SEQUENCE [LARGE SCALE GENOMIC DNA]</scope>
    <source>
        <strain evidence="1 4">CS1</strain>
    </source>
</reference>
<dbReference type="EMBL" id="CP039543">
    <property type="protein sequence ID" value="QJT08801.1"/>
    <property type="molecule type" value="Genomic_DNA"/>
</dbReference>
<sequence>MNLKGQPAVITGYTKEQMWSAILEWTRFSDSLASQEMHTLATIALERIRSGLPEMPPSVMSGLEAFKQTYLLETDIGRIVQEQA</sequence>
<proteinExistence type="predicted"/>
<dbReference type="RefSeq" id="WP_144233823.1">
    <property type="nucleotide sequence ID" value="NZ_CP039543.1"/>
</dbReference>
<evidence type="ECO:0000313" key="1">
    <source>
        <dbReference type="EMBL" id="QJT08801.1"/>
    </source>
</evidence>
<reference evidence="2 3" key="1">
    <citation type="submission" date="2018-06" db="EMBL/GenBank/DDBJ databases">
        <title>Complete genome of Desulfovibrio marinus P48SEP.</title>
        <authorList>
            <person name="Crispim J.S."/>
            <person name="Vidigal P.M.P."/>
            <person name="Silva L.C.F."/>
            <person name="Araujo L.C."/>
            <person name="Laguardia C.N."/>
            <person name="Dias R.S."/>
            <person name="Sousa M.P."/>
            <person name="Paula S.O."/>
            <person name="Silva C."/>
        </authorList>
    </citation>
    <scope>NUCLEOTIDE SEQUENCE [LARGE SCALE GENOMIC DNA]</scope>
    <source>
        <strain evidence="2 3">P48SEP</strain>
    </source>
</reference>
<keyword evidence="4" id="KW-1185">Reference proteome</keyword>
<evidence type="ECO:0000313" key="2">
    <source>
        <dbReference type="EMBL" id="TVM36771.1"/>
    </source>
</evidence>
<evidence type="ECO:0000313" key="3">
    <source>
        <dbReference type="Proteomes" id="UP000434052"/>
    </source>
</evidence>
<dbReference type="EMBL" id="QMIF01000001">
    <property type="protein sequence ID" value="TVM36771.1"/>
    <property type="molecule type" value="Genomic_DNA"/>
</dbReference>
<dbReference type="OrthoDB" id="9851194at2"/>
<dbReference type="AlphaFoldDB" id="A0A6P1ZLF1"/>
<protein>
    <submittedName>
        <fullName evidence="2">Uncharacterized protein</fullName>
    </submittedName>
</protein>
<evidence type="ECO:0000313" key="4">
    <source>
        <dbReference type="Proteomes" id="UP000503251"/>
    </source>
</evidence>
<name>A0A6P1ZLF1_9BACT</name>
<dbReference type="Proteomes" id="UP000503251">
    <property type="component" value="Chromosome"/>
</dbReference>